<keyword evidence="1" id="KW-1133">Transmembrane helix</keyword>
<evidence type="ECO:0008006" key="4">
    <source>
        <dbReference type="Google" id="ProtNLM"/>
    </source>
</evidence>
<evidence type="ECO:0000313" key="3">
    <source>
        <dbReference type="Proteomes" id="UP000325187"/>
    </source>
</evidence>
<dbReference type="Pfam" id="PF03597">
    <property type="entry name" value="FixS"/>
    <property type="match status" value="1"/>
</dbReference>
<gene>
    <name evidence="2" type="ORF">JCM17845_06150</name>
</gene>
<evidence type="ECO:0000256" key="1">
    <source>
        <dbReference type="SAM" id="Phobius"/>
    </source>
</evidence>
<dbReference type="AlphaFoldDB" id="A0A5A7MVN6"/>
<name>A0A5A7MVN6_9PROT</name>
<feature type="transmembrane region" description="Helical" evidence="1">
    <location>
        <begin position="6"/>
        <end position="26"/>
    </location>
</feature>
<dbReference type="InterPro" id="IPR004714">
    <property type="entry name" value="Cyt_oxidase_maturation_cbb3"/>
</dbReference>
<keyword evidence="1" id="KW-0472">Membrane</keyword>
<keyword evidence="3" id="KW-1185">Reference proteome</keyword>
<dbReference type="PANTHER" id="PTHR41532:SF1">
    <property type="entry name" value="FIXS PROTEIN"/>
    <property type="match status" value="1"/>
</dbReference>
<dbReference type="NCBIfam" id="TIGR00847">
    <property type="entry name" value="ccoS"/>
    <property type="match status" value="1"/>
</dbReference>
<sequence length="105" mass="11035">MTVLLFLIPIALFLGGLGLLAFLWALKSGQYDDLDGAAERILLDDDADDENQNDEAMPRLLRDADDDACAFPLSSLCCAAVVPVSDRGPKGNTVKAVAVPATVSG</sequence>
<organism evidence="2 3">
    <name type="scientific">Iodidimonas gelatinilytica</name>
    <dbReference type="NCBI Taxonomy" id="1236966"/>
    <lineage>
        <taxon>Bacteria</taxon>
        <taxon>Pseudomonadati</taxon>
        <taxon>Pseudomonadota</taxon>
        <taxon>Alphaproteobacteria</taxon>
        <taxon>Iodidimonadales</taxon>
        <taxon>Iodidimonadaceae</taxon>
        <taxon>Iodidimonas</taxon>
    </lineage>
</organism>
<proteinExistence type="predicted"/>
<evidence type="ECO:0000313" key="2">
    <source>
        <dbReference type="EMBL" id="GEQ99991.1"/>
    </source>
</evidence>
<accession>A0A5A7MVN6</accession>
<comment type="caution">
    <text evidence="2">The sequence shown here is derived from an EMBL/GenBank/DDBJ whole genome shotgun (WGS) entry which is preliminary data.</text>
</comment>
<dbReference type="EMBL" id="BKCM01000002">
    <property type="protein sequence ID" value="GEQ99991.1"/>
    <property type="molecule type" value="Genomic_DNA"/>
</dbReference>
<reference evidence="2 3" key="1">
    <citation type="submission" date="2019-09" db="EMBL/GenBank/DDBJ databases">
        <title>NBRP : Genome information of microbial organism related human and environment.</title>
        <authorList>
            <person name="Hattori M."/>
            <person name="Oshima K."/>
            <person name="Inaba H."/>
            <person name="Suda W."/>
            <person name="Sakamoto M."/>
            <person name="Iino T."/>
            <person name="Kitahara M."/>
            <person name="Oshida Y."/>
            <person name="Iida T."/>
            <person name="Kudo T."/>
            <person name="Itoh T."/>
            <person name="Ohkuma M."/>
        </authorList>
    </citation>
    <scope>NUCLEOTIDE SEQUENCE [LARGE SCALE GENOMIC DNA]</scope>
    <source>
        <strain evidence="2 3">Mie-1</strain>
    </source>
</reference>
<keyword evidence="1" id="KW-0812">Transmembrane</keyword>
<dbReference type="PANTHER" id="PTHR41532">
    <property type="entry name" value="FIXS PROTEIN"/>
    <property type="match status" value="1"/>
</dbReference>
<dbReference type="Proteomes" id="UP000325187">
    <property type="component" value="Unassembled WGS sequence"/>
</dbReference>
<protein>
    <recommendedName>
        <fullName evidence="4">Cbb3-type cytochrome oxidase assembly protein CcoS</fullName>
    </recommendedName>
</protein>